<dbReference type="PATRIC" id="fig|558151.6.peg.4258"/>
<accession>A0A0J7I0E8</accession>
<dbReference type="Gene3D" id="3.40.720.10">
    <property type="entry name" value="Alkaline Phosphatase, subunit A"/>
    <property type="match status" value="1"/>
</dbReference>
<comment type="caution">
    <text evidence="2">The sequence shown here is derived from an EMBL/GenBank/DDBJ whole genome shotgun (WGS) entry which is preliminary data.</text>
</comment>
<reference evidence="2 3" key="1">
    <citation type="journal article" date="2013" name="Int. J. Syst. Evol. Microbiol.">
        <title>Chryseobacterium angstadtii sp. nov., isolated from a newt tank.</title>
        <authorList>
            <person name="Kirk K.E."/>
            <person name="Hoffman J.A."/>
            <person name="Smith K.A."/>
            <person name="Strahan B.L."/>
            <person name="Failor K.C."/>
            <person name="Krebs J.E."/>
            <person name="Gale A.N."/>
            <person name="Do T.D."/>
            <person name="Sontag T.C."/>
            <person name="Batties A.M."/>
            <person name="Mistiszyn K."/>
            <person name="Newman J.D."/>
        </authorList>
    </citation>
    <scope>NUCLEOTIDE SEQUENCE [LARGE SCALE GENOMIC DNA]</scope>
    <source>
        <strain evidence="2 3">KM</strain>
    </source>
</reference>
<evidence type="ECO:0000313" key="3">
    <source>
        <dbReference type="Proteomes" id="UP000036261"/>
    </source>
</evidence>
<dbReference type="RefSeq" id="WP_048508488.1">
    <property type="nucleotide sequence ID" value="NZ_LFND01000007.1"/>
</dbReference>
<dbReference type="AlphaFoldDB" id="A0A0J7I0E8"/>
<gene>
    <name evidence="2" type="ORF">ACM46_20275</name>
</gene>
<dbReference type="Gene3D" id="3.30.1360.180">
    <property type="match status" value="1"/>
</dbReference>
<dbReference type="Pfam" id="PF01663">
    <property type="entry name" value="Phosphodiest"/>
    <property type="match status" value="1"/>
</dbReference>
<dbReference type="InterPro" id="IPR017850">
    <property type="entry name" value="Alkaline_phosphatase_core_sf"/>
</dbReference>
<dbReference type="CDD" id="cd16018">
    <property type="entry name" value="Enpp"/>
    <property type="match status" value="1"/>
</dbReference>
<dbReference type="SUPFAM" id="SSF53649">
    <property type="entry name" value="Alkaline phosphatase-like"/>
    <property type="match status" value="1"/>
</dbReference>
<name>A0A0J7I0E8_9FLAO</name>
<dbReference type="OrthoDB" id="9779418at2"/>
<dbReference type="Proteomes" id="UP000036261">
    <property type="component" value="Unassembled WGS sequence"/>
</dbReference>
<keyword evidence="3" id="KW-1185">Reference proteome</keyword>
<feature type="chain" id="PRO_5005288036" evidence="1">
    <location>
        <begin position="22"/>
        <end position="427"/>
    </location>
</feature>
<sequence>MKRGIQIVLLFFSLMIYAQQANTDTAQVVIPGRTNTAEAQAKPYVIMISTDGFRYDYAKKYHAENLLEFAAEGVQADAMIPSYPSITFPNHWSLITGLYPSHHGLIDNFFYDYKRKEAYAMNSKKNAEDGSWYGGTPLWTLAEKQGMVSASLMWVGSASDAAGTRPSYYYPYHEKFKPSEKVEKVVNWLKLPAENRPHFISLYFPEVDGSGHHYGPDAIETENAVHLIDQAIGELVKKVNDLGLKNVNFIFVSDHGMIKVDGGAPLEIPALLLDKNRFDFYNSQTLLRVYVKNPAEIKTVYKELKANKTNDYEVYLDKKLPKYLHFATRDDKYDRIGQILLIPKAPKIFLEKGKKTSVGKHGYNPKLVPEMKATFYAWGPEFKNNVVVKEFTNVNVYPLVTEILGLKIDEPIDGKLKVLKETLKDKK</sequence>
<dbReference type="STRING" id="558151.ACM46_20275"/>
<proteinExistence type="predicted"/>
<evidence type="ECO:0000256" key="1">
    <source>
        <dbReference type="SAM" id="SignalP"/>
    </source>
</evidence>
<feature type="signal peptide" evidence="1">
    <location>
        <begin position="1"/>
        <end position="21"/>
    </location>
</feature>
<dbReference type="InterPro" id="IPR002591">
    <property type="entry name" value="Phosphodiest/P_Trfase"/>
</dbReference>
<protein>
    <submittedName>
        <fullName evidence="2">Phosphodiesterase</fullName>
    </submittedName>
</protein>
<dbReference type="PANTHER" id="PTHR10151">
    <property type="entry name" value="ECTONUCLEOTIDE PYROPHOSPHATASE/PHOSPHODIESTERASE"/>
    <property type="match status" value="1"/>
</dbReference>
<dbReference type="PANTHER" id="PTHR10151:SF120">
    <property type="entry name" value="BIS(5'-ADENOSYL)-TRIPHOSPHATASE"/>
    <property type="match status" value="1"/>
</dbReference>
<dbReference type="EMBL" id="LFND01000007">
    <property type="protein sequence ID" value="KMQ59434.1"/>
    <property type="molecule type" value="Genomic_DNA"/>
</dbReference>
<evidence type="ECO:0000313" key="2">
    <source>
        <dbReference type="EMBL" id="KMQ59434.1"/>
    </source>
</evidence>
<dbReference type="GO" id="GO:0016787">
    <property type="term" value="F:hydrolase activity"/>
    <property type="evidence" value="ECO:0007669"/>
    <property type="project" value="UniProtKB-ARBA"/>
</dbReference>
<keyword evidence="1" id="KW-0732">Signal</keyword>
<organism evidence="2 3">
    <name type="scientific">Chryseobacterium angstadtii</name>
    <dbReference type="NCBI Taxonomy" id="558151"/>
    <lineage>
        <taxon>Bacteria</taxon>
        <taxon>Pseudomonadati</taxon>
        <taxon>Bacteroidota</taxon>
        <taxon>Flavobacteriia</taxon>
        <taxon>Flavobacteriales</taxon>
        <taxon>Weeksellaceae</taxon>
        <taxon>Chryseobacterium group</taxon>
        <taxon>Chryseobacterium</taxon>
    </lineage>
</organism>